<feature type="transmembrane region" description="Helical" evidence="1">
    <location>
        <begin position="294"/>
        <end position="318"/>
    </location>
</feature>
<feature type="transmembrane region" description="Helical" evidence="1">
    <location>
        <begin position="83"/>
        <end position="106"/>
    </location>
</feature>
<feature type="transmembrane region" description="Helical" evidence="1">
    <location>
        <begin position="210"/>
        <end position="228"/>
    </location>
</feature>
<feature type="transmembrane region" description="Helical" evidence="1">
    <location>
        <begin position="46"/>
        <end position="63"/>
    </location>
</feature>
<dbReference type="InterPro" id="IPR050879">
    <property type="entry name" value="Acyltransferase_3"/>
</dbReference>
<dbReference type="EMBL" id="JARWAO010000005">
    <property type="protein sequence ID" value="MDR5896512.1"/>
    <property type="molecule type" value="Genomic_DNA"/>
</dbReference>
<name>A0ABU1GWT4_9GAMM</name>
<dbReference type="RefSeq" id="WP_251594201.1">
    <property type="nucleotide sequence ID" value="NZ_JAMLJI010000003.1"/>
</dbReference>
<dbReference type="Pfam" id="PF01757">
    <property type="entry name" value="Acyl_transf_3"/>
    <property type="match status" value="1"/>
</dbReference>
<keyword evidence="1" id="KW-0812">Transmembrane</keyword>
<proteinExistence type="predicted"/>
<dbReference type="InterPro" id="IPR002656">
    <property type="entry name" value="Acyl_transf_3_dom"/>
</dbReference>
<evidence type="ECO:0000313" key="3">
    <source>
        <dbReference type="EMBL" id="MDR5896512.1"/>
    </source>
</evidence>
<keyword evidence="1" id="KW-0472">Membrane</keyword>
<keyword evidence="4" id="KW-1185">Reference proteome</keyword>
<dbReference type="PANTHER" id="PTHR23028">
    <property type="entry name" value="ACETYLTRANSFERASE"/>
    <property type="match status" value="1"/>
</dbReference>
<organism evidence="3 4">
    <name type="scientific">Larsenimonas suaedae</name>
    <dbReference type="NCBI Taxonomy" id="1851019"/>
    <lineage>
        <taxon>Bacteria</taxon>
        <taxon>Pseudomonadati</taxon>
        <taxon>Pseudomonadota</taxon>
        <taxon>Gammaproteobacteria</taxon>
        <taxon>Oceanospirillales</taxon>
        <taxon>Halomonadaceae</taxon>
        <taxon>Larsenimonas</taxon>
    </lineage>
</organism>
<feature type="transmembrane region" description="Helical" evidence="1">
    <location>
        <begin position="126"/>
        <end position="151"/>
    </location>
</feature>
<feature type="transmembrane region" description="Helical" evidence="1">
    <location>
        <begin position="234"/>
        <end position="257"/>
    </location>
</feature>
<evidence type="ECO:0000313" key="4">
    <source>
        <dbReference type="Proteomes" id="UP001269375"/>
    </source>
</evidence>
<dbReference type="EC" id="2.3.-.-" evidence="3"/>
<keyword evidence="3" id="KW-0012">Acyltransferase</keyword>
<evidence type="ECO:0000259" key="2">
    <source>
        <dbReference type="Pfam" id="PF01757"/>
    </source>
</evidence>
<gene>
    <name evidence="3" type="ORF">QC825_10545</name>
</gene>
<feature type="transmembrane region" description="Helical" evidence="1">
    <location>
        <begin position="158"/>
        <end position="175"/>
    </location>
</feature>
<sequence>MLVSVQGLRALAAWLVVFHHFMQVFFDFKSSTLMGHLLSTRGQVGVDLFFIISGFVIYVSTAGKHMPTTTFLIHRLARIAPAYWLFTLITAAIIAFAGDVMPVYGVSVKELIYSLLFLPSQNPGGFGLYPILPVGWSLNFEMLFYTIFALSFAVNERYRLWLVLALVTLVCPILAHQPFVSSFYTDPMVYEFVFGLGLGMLYRRNRLPEGLWVPLATIAISTAFLLNFDDQTPYRLFTWGIPSVLIVSSVIAMEPWFRRHRWLKHMGDWSYSVYLVHIIVLWSSDYLLRQRLDLSPYLTFALCIPAIMVLSWLSFELIEKRVSGWIKRRLT</sequence>
<reference evidence="3 4" key="1">
    <citation type="submission" date="2023-04" db="EMBL/GenBank/DDBJ databases">
        <title>A long-awaited taxogenomic arrangement of the family Halomonadaceae.</title>
        <authorList>
            <person name="De La Haba R."/>
            <person name="Chuvochina M."/>
            <person name="Wittouck S."/>
            <person name="Arahal D.R."/>
            <person name="Sanchez-Porro C."/>
            <person name="Hugenholtz P."/>
            <person name="Ventosa A."/>
        </authorList>
    </citation>
    <scope>NUCLEOTIDE SEQUENCE [LARGE SCALE GENOMIC DNA]</scope>
    <source>
        <strain evidence="3 4">DSM 22428</strain>
    </source>
</reference>
<accession>A0ABU1GWT4</accession>
<dbReference type="PANTHER" id="PTHR23028:SF53">
    <property type="entry name" value="ACYL_TRANSF_3 DOMAIN-CONTAINING PROTEIN"/>
    <property type="match status" value="1"/>
</dbReference>
<feature type="transmembrane region" description="Helical" evidence="1">
    <location>
        <begin position="7"/>
        <end position="26"/>
    </location>
</feature>
<keyword evidence="3" id="KW-0808">Transferase</keyword>
<comment type="caution">
    <text evidence="3">The sequence shown here is derived from an EMBL/GenBank/DDBJ whole genome shotgun (WGS) entry which is preliminary data.</text>
</comment>
<evidence type="ECO:0000256" key="1">
    <source>
        <dbReference type="SAM" id="Phobius"/>
    </source>
</evidence>
<dbReference type="Proteomes" id="UP001269375">
    <property type="component" value="Unassembled WGS sequence"/>
</dbReference>
<feature type="domain" description="Acyltransferase 3" evidence="2">
    <location>
        <begin position="4"/>
        <end position="313"/>
    </location>
</feature>
<protein>
    <submittedName>
        <fullName evidence="3">Acyltransferase</fullName>
        <ecNumber evidence="3">2.3.-.-</ecNumber>
    </submittedName>
</protein>
<keyword evidence="1" id="KW-1133">Transmembrane helix</keyword>
<dbReference type="GO" id="GO:0016746">
    <property type="term" value="F:acyltransferase activity"/>
    <property type="evidence" value="ECO:0007669"/>
    <property type="project" value="UniProtKB-KW"/>
</dbReference>